<dbReference type="EMBL" id="SGIS01000096">
    <property type="protein sequence ID" value="RZF59067.1"/>
    <property type="molecule type" value="Genomic_DNA"/>
</dbReference>
<reference evidence="1 2" key="1">
    <citation type="submission" date="2019-02" db="EMBL/GenBank/DDBJ databases">
        <authorList>
            <person name="Li Y."/>
        </authorList>
    </citation>
    <scope>NUCLEOTIDE SEQUENCE [LARGE SCALE GENOMIC DNA]</scope>
    <source>
        <strain evidence="1 2">3-7</strain>
    </source>
</reference>
<evidence type="ECO:0000313" key="2">
    <source>
        <dbReference type="Proteomes" id="UP000292085"/>
    </source>
</evidence>
<name>A0A4Q6XRF4_9SPHN</name>
<sequence length="194" mass="21789">MFDWLKRTKRSSRLPSTKMLPIDPALFEQGGASLYEALSNHWALSEPNTYTRRGTGADVEALEKRYALQLPEDFRAYLIHAAPSTTFMDDIGTQWWAASEIKSITDECPDGPPGQINHEIEQEKDAYLVFSDYLIWCYAWAICCSNGPNRGKIALIGGLPDTFVANNFRDFLLLELTDDLAIHQGPSKRESADG</sequence>
<dbReference type="OrthoDB" id="6687168at2"/>
<dbReference type="Proteomes" id="UP000292085">
    <property type="component" value="Unassembled WGS sequence"/>
</dbReference>
<organism evidence="1 2">
    <name type="scientific">Sphingomonas populi</name>
    <dbReference type="NCBI Taxonomy" id="2484750"/>
    <lineage>
        <taxon>Bacteria</taxon>
        <taxon>Pseudomonadati</taxon>
        <taxon>Pseudomonadota</taxon>
        <taxon>Alphaproteobacteria</taxon>
        <taxon>Sphingomonadales</taxon>
        <taxon>Sphingomonadaceae</taxon>
        <taxon>Sphingomonas</taxon>
    </lineage>
</organism>
<gene>
    <name evidence="1" type="ORF">EWE75_23810</name>
</gene>
<proteinExistence type="predicted"/>
<dbReference type="SUPFAM" id="SSF160631">
    <property type="entry name" value="SMI1/KNR4-like"/>
    <property type="match status" value="1"/>
</dbReference>
<keyword evidence="2" id="KW-1185">Reference proteome</keyword>
<protein>
    <submittedName>
        <fullName evidence="1">SMI1/KNR4 family protein</fullName>
    </submittedName>
</protein>
<dbReference type="AlphaFoldDB" id="A0A4Q6XRF4"/>
<evidence type="ECO:0000313" key="1">
    <source>
        <dbReference type="EMBL" id="RZF59067.1"/>
    </source>
</evidence>
<dbReference type="InterPro" id="IPR037883">
    <property type="entry name" value="Knr4/Smi1-like_sf"/>
</dbReference>
<accession>A0A4Q6XRF4</accession>
<comment type="caution">
    <text evidence="1">The sequence shown here is derived from an EMBL/GenBank/DDBJ whole genome shotgun (WGS) entry which is preliminary data.</text>
</comment>